<protein>
    <recommendedName>
        <fullName evidence="8">Nucleoside phosphorylase domain-containing protein</fullName>
    </recommendedName>
</protein>
<dbReference type="PROSITE" id="PS50297">
    <property type="entry name" value="ANK_REP_REGION"/>
    <property type="match status" value="1"/>
</dbReference>
<comment type="caution">
    <text evidence="6">The sequence shown here is derived from an EMBL/GenBank/DDBJ whole genome shotgun (WGS) entry which is preliminary data.</text>
</comment>
<reference evidence="6 7" key="1">
    <citation type="submission" date="2024-01" db="EMBL/GenBank/DDBJ databases">
        <title>Complete genome of Cladobotryum mycophilum ATHUM6906.</title>
        <authorList>
            <person name="Christinaki A.C."/>
            <person name="Myridakis A.I."/>
            <person name="Kouvelis V.N."/>
        </authorList>
    </citation>
    <scope>NUCLEOTIDE SEQUENCE [LARGE SCALE GENOMIC DNA]</scope>
    <source>
        <strain evidence="6 7">ATHUM6906</strain>
    </source>
</reference>
<dbReference type="PANTHER" id="PTHR46082:SF11">
    <property type="entry name" value="AAA+ ATPASE DOMAIN-CONTAINING PROTEIN-RELATED"/>
    <property type="match status" value="1"/>
</dbReference>
<dbReference type="SUPFAM" id="SSF48403">
    <property type="entry name" value="Ankyrin repeat"/>
    <property type="match status" value="1"/>
</dbReference>
<dbReference type="PROSITE" id="PS50088">
    <property type="entry name" value="ANK_REPEAT"/>
    <property type="match status" value="1"/>
</dbReference>
<dbReference type="Gene3D" id="3.40.50.1580">
    <property type="entry name" value="Nucleoside phosphorylase domain"/>
    <property type="match status" value="1"/>
</dbReference>
<dbReference type="Pfam" id="PF12796">
    <property type="entry name" value="Ank_2"/>
    <property type="match status" value="1"/>
</dbReference>
<feature type="repeat" description="ANK" evidence="2">
    <location>
        <begin position="878"/>
        <end position="910"/>
    </location>
</feature>
<feature type="chain" id="PRO_5045673638" description="Nucleoside phosphorylase domain-containing protein" evidence="3">
    <location>
        <begin position="23"/>
        <end position="972"/>
    </location>
</feature>
<feature type="domain" description="Nephrocystin 3-like N-terminal" evidence="5">
    <location>
        <begin position="376"/>
        <end position="535"/>
    </location>
</feature>
<dbReference type="SUPFAM" id="SSF52540">
    <property type="entry name" value="P-loop containing nucleoside triphosphate hydrolases"/>
    <property type="match status" value="1"/>
</dbReference>
<evidence type="ECO:0000256" key="3">
    <source>
        <dbReference type="SAM" id="SignalP"/>
    </source>
</evidence>
<dbReference type="Gene3D" id="1.25.40.20">
    <property type="entry name" value="Ankyrin repeat-containing domain"/>
    <property type="match status" value="1"/>
</dbReference>
<dbReference type="SUPFAM" id="SSF53167">
    <property type="entry name" value="Purine and uridine phosphorylases"/>
    <property type="match status" value="1"/>
</dbReference>
<dbReference type="InterPro" id="IPR054471">
    <property type="entry name" value="GPIID_WHD"/>
</dbReference>
<dbReference type="InterPro" id="IPR056884">
    <property type="entry name" value="NPHP3-like_N"/>
</dbReference>
<organism evidence="6 7">
    <name type="scientific">Cladobotryum mycophilum</name>
    <dbReference type="NCBI Taxonomy" id="491253"/>
    <lineage>
        <taxon>Eukaryota</taxon>
        <taxon>Fungi</taxon>
        <taxon>Dikarya</taxon>
        <taxon>Ascomycota</taxon>
        <taxon>Pezizomycotina</taxon>
        <taxon>Sordariomycetes</taxon>
        <taxon>Hypocreomycetidae</taxon>
        <taxon>Hypocreales</taxon>
        <taxon>Hypocreaceae</taxon>
        <taxon>Cladobotryum</taxon>
    </lineage>
</organism>
<dbReference type="InterPro" id="IPR002110">
    <property type="entry name" value="Ankyrin_rpt"/>
</dbReference>
<feature type="signal peptide" evidence="3">
    <location>
        <begin position="1"/>
        <end position="22"/>
    </location>
</feature>
<keyword evidence="1" id="KW-0677">Repeat</keyword>
<dbReference type="Pfam" id="PF22939">
    <property type="entry name" value="WHD_GPIID"/>
    <property type="match status" value="1"/>
</dbReference>
<dbReference type="InterPro" id="IPR036770">
    <property type="entry name" value="Ankyrin_rpt-contain_sf"/>
</dbReference>
<dbReference type="InterPro" id="IPR027417">
    <property type="entry name" value="P-loop_NTPase"/>
</dbReference>
<evidence type="ECO:0000313" key="7">
    <source>
        <dbReference type="Proteomes" id="UP001338125"/>
    </source>
</evidence>
<keyword evidence="2" id="KW-0040">ANK repeat</keyword>
<dbReference type="Proteomes" id="UP001338125">
    <property type="component" value="Unassembled WGS sequence"/>
</dbReference>
<keyword evidence="7" id="KW-1185">Reference proteome</keyword>
<dbReference type="InterPro" id="IPR053137">
    <property type="entry name" value="NLR-like"/>
</dbReference>
<dbReference type="PANTHER" id="PTHR46082">
    <property type="entry name" value="ATP/GTP-BINDING PROTEIN-RELATED"/>
    <property type="match status" value="1"/>
</dbReference>
<evidence type="ECO:0008006" key="8">
    <source>
        <dbReference type="Google" id="ProtNLM"/>
    </source>
</evidence>
<dbReference type="Pfam" id="PF24883">
    <property type="entry name" value="NPHP3_N"/>
    <property type="match status" value="1"/>
</dbReference>
<evidence type="ECO:0000256" key="2">
    <source>
        <dbReference type="PROSITE-ProRule" id="PRU00023"/>
    </source>
</evidence>
<sequence length="972" mass="109780">MSKPGIYTVGWICAILPELIAAQEFLDESHPKPAYVQPNDNNVYSLGKIAQHNVVITALSDGEYGTDSASRAAANMLGSFPNIRIGLMVGIGGGAPTEEHDIRLGDIVVSAARDGRTGVFQYDFGKNKQGQAFEHTRILNLPPTLLRSAVTEVQARHRSKGHRLQEMIDALLKSNLRLEAEFKRPPSDTDRLFKAEVTRDPKRPIEDLASDANLVSRRERTQFENNPAVHYGTIASANQLMKDAIMRDKLAKEKNILCFEMECAGLMNHFPCLVIRGICDYSDTHKNDNWQGYAAMAAAAYAKDLLQTIPASTVEMQQTILDVMEEYELRMKMVGRRVEKLEMSADTTEKERILDWLTVNRQGDYQSRLREIRYEGTGQWFLTSIDFQRWIDGRSQTLVCTGFPGVGKTMITSIVIDHLFSTRQDPSVGVAYLYLDYAQQPEQDLNNLLATFLRQLAHAADAVEDCCKILYDKRDEEPRPSQKGLSSALGHVMQRLKHVFIIVDALDECQCRKEILEKLFDLQGEYGANIFVTSRPDSKITGMFRVAQFKEIVSSRQDIEAYLTGRLLHIYRSWVSGHQELLDEAKRDILEAADGVFLIARLYINLIHEVSSAEKLREALGELQVVPGGPRSQRAELLENIYAKTLERIQRRSGTLATRALLLVSCARRQMTSDELQHALAAAMIEESEVNQSSQLDLVPIERILSICLGLITVHPETKHVQLVHHTTHEYFSSNKNPRPDAEMARACVTYLLLHDPPREDECHWRENHPFYEYAASKWGHHVRNTSASPGLINKFLQNEAKVHASARFLSPSIPYLDKDSRYRSYTAHEMDALHLVAFFGLEEAYCRLIEREIQSQKSILPVRWVMKKLVNQMASVFSMTPLHYAIIGGHEKLVGLLLDHGADVNAVARDRCTPLRMAIHLHRKAIMKLLKEHGGQVETKSETAWRVGGLLVKYVGKGYEVGKMAAPFPSN</sequence>
<name>A0ABR0SJE3_9HYPO</name>
<evidence type="ECO:0000256" key="1">
    <source>
        <dbReference type="ARBA" id="ARBA00022737"/>
    </source>
</evidence>
<evidence type="ECO:0000313" key="6">
    <source>
        <dbReference type="EMBL" id="KAK5992273.1"/>
    </source>
</evidence>
<accession>A0ABR0SJE3</accession>
<keyword evidence="3" id="KW-0732">Signal</keyword>
<proteinExistence type="predicted"/>
<dbReference type="SMART" id="SM00248">
    <property type="entry name" value="ANK"/>
    <property type="match status" value="3"/>
</dbReference>
<dbReference type="Gene3D" id="3.40.50.300">
    <property type="entry name" value="P-loop containing nucleotide triphosphate hydrolases"/>
    <property type="match status" value="1"/>
</dbReference>
<dbReference type="EMBL" id="JAVFKD010000012">
    <property type="protein sequence ID" value="KAK5992273.1"/>
    <property type="molecule type" value="Genomic_DNA"/>
</dbReference>
<evidence type="ECO:0000259" key="4">
    <source>
        <dbReference type="Pfam" id="PF22939"/>
    </source>
</evidence>
<feature type="domain" description="GPI inositol-deacylase winged helix" evidence="4">
    <location>
        <begin position="653"/>
        <end position="735"/>
    </location>
</feature>
<evidence type="ECO:0000259" key="5">
    <source>
        <dbReference type="Pfam" id="PF24883"/>
    </source>
</evidence>
<gene>
    <name evidence="6" type="ORF">PT974_05674</name>
</gene>
<dbReference type="InterPro" id="IPR035994">
    <property type="entry name" value="Nucleoside_phosphorylase_sf"/>
</dbReference>